<keyword evidence="2" id="KW-1185">Reference proteome</keyword>
<dbReference type="Proteomes" id="UP000653231">
    <property type="component" value="Unassembled WGS sequence"/>
</dbReference>
<evidence type="ECO:0000313" key="1">
    <source>
        <dbReference type="EMBL" id="MBD3144515.1"/>
    </source>
</evidence>
<accession>A0ABR8L0J5</accession>
<comment type="caution">
    <text evidence="1">The sequence shown here is derived from an EMBL/GenBank/DDBJ whole genome shotgun (WGS) entry which is preliminary data.</text>
</comment>
<reference evidence="1 2" key="1">
    <citation type="submission" date="2020-09" db="EMBL/GenBank/DDBJ databases">
        <title>Actinomycete isolated from the Camponotus japonicus Mayr.</title>
        <authorList>
            <person name="Gong X."/>
        </authorList>
    </citation>
    <scope>NUCLEOTIDE SEQUENCE [LARGE SCALE GENOMIC DNA]</scope>
    <source>
        <strain evidence="1 2">2C-HV3</strain>
    </source>
</reference>
<dbReference type="EMBL" id="JACXRZ010000009">
    <property type="protein sequence ID" value="MBD3144515.1"/>
    <property type="molecule type" value="Genomic_DNA"/>
</dbReference>
<gene>
    <name evidence="1" type="ORF">IEQ31_15145</name>
</gene>
<protein>
    <submittedName>
        <fullName evidence="1">Uncharacterized protein</fullName>
    </submittedName>
</protein>
<proteinExistence type="predicted"/>
<sequence>MAIEAVELASTLDAPTDEVQSAVNRINSFAEAFGFVPLISAHESGRFFIDPPAARVINAALEKTERR</sequence>
<dbReference type="RefSeq" id="WP_191052045.1">
    <property type="nucleotide sequence ID" value="NZ_JACXRZ010000009.1"/>
</dbReference>
<evidence type="ECO:0000313" key="2">
    <source>
        <dbReference type="Proteomes" id="UP000653231"/>
    </source>
</evidence>
<name>A0ABR8L0J5_9ACTN</name>
<organism evidence="1 2">
    <name type="scientific">Microbispora bryophytorum subsp. camponoti</name>
    <dbReference type="NCBI Taxonomy" id="1677852"/>
    <lineage>
        <taxon>Bacteria</taxon>
        <taxon>Bacillati</taxon>
        <taxon>Actinomycetota</taxon>
        <taxon>Actinomycetes</taxon>
        <taxon>Streptosporangiales</taxon>
        <taxon>Streptosporangiaceae</taxon>
        <taxon>Microbispora</taxon>
    </lineage>
</organism>